<organism evidence="4 5">
    <name type="scientific">Nocardia aurea</name>
    <dbReference type="NCBI Taxonomy" id="2144174"/>
    <lineage>
        <taxon>Bacteria</taxon>
        <taxon>Bacillati</taxon>
        <taxon>Actinomycetota</taxon>
        <taxon>Actinomycetes</taxon>
        <taxon>Mycobacteriales</taxon>
        <taxon>Nocardiaceae</taxon>
        <taxon>Nocardia</taxon>
    </lineage>
</organism>
<evidence type="ECO:0000256" key="2">
    <source>
        <dbReference type="ARBA" id="ARBA00022553"/>
    </source>
</evidence>
<evidence type="ECO:0000259" key="3">
    <source>
        <dbReference type="PROSITE" id="PS50075"/>
    </source>
</evidence>
<dbReference type="EMBL" id="JBFAKC010000002">
    <property type="protein sequence ID" value="MEV0706664.1"/>
    <property type="molecule type" value="Genomic_DNA"/>
</dbReference>
<dbReference type="InterPro" id="IPR036736">
    <property type="entry name" value="ACP-like_sf"/>
</dbReference>
<dbReference type="RefSeq" id="WP_355086271.1">
    <property type="nucleotide sequence ID" value="NZ_JBEXKW010000021.1"/>
</dbReference>
<name>A0ABV3FMM7_9NOCA</name>
<proteinExistence type="predicted"/>
<accession>A0ABV3FMM7</accession>
<keyword evidence="2" id="KW-0597">Phosphoprotein</keyword>
<reference evidence="4 5" key="1">
    <citation type="submission" date="2024-06" db="EMBL/GenBank/DDBJ databases">
        <title>The Natural Products Discovery Center: Release of the First 8490 Sequenced Strains for Exploring Actinobacteria Biosynthetic Diversity.</title>
        <authorList>
            <person name="Kalkreuter E."/>
            <person name="Kautsar S.A."/>
            <person name="Yang D."/>
            <person name="Bader C.D."/>
            <person name="Teijaro C.N."/>
            <person name="Fluegel L."/>
            <person name="Davis C.M."/>
            <person name="Simpson J.R."/>
            <person name="Lauterbach L."/>
            <person name="Steele A.D."/>
            <person name="Gui C."/>
            <person name="Meng S."/>
            <person name="Li G."/>
            <person name="Viehrig K."/>
            <person name="Ye F."/>
            <person name="Su P."/>
            <person name="Kiefer A.F."/>
            <person name="Nichols A."/>
            <person name="Cepeda A.J."/>
            <person name="Yan W."/>
            <person name="Fan B."/>
            <person name="Jiang Y."/>
            <person name="Adhikari A."/>
            <person name="Zheng C.-J."/>
            <person name="Schuster L."/>
            <person name="Cowan T.M."/>
            <person name="Smanski M.J."/>
            <person name="Chevrette M.G."/>
            <person name="De Carvalho L.P.S."/>
            <person name="Shen B."/>
        </authorList>
    </citation>
    <scope>NUCLEOTIDE SEQUENCE [LARGE SCALE GENOMIC DNA]</scope>
    <source>
        <strain evidence="4 5">NPDC050403</strain>
    </source>
</reference>
<evidence type="ECO:0000256" key="1">
    <source>
        <dbReference type="ARBA" id="ARBA00022450"/>
    </source>
</evidence>
<evidence type="ECO:0000313" key="5">
    <source>
        <dbReference type="Proteomes" id="UP001551695"/>
    </source>
</evidence>
<evidence type="ECO:0000313" key="4">
    <source>
        <dbReference type="EMBL" id="MEV0706664.1"/>
    </source>
</evidence>
<comment type="caution">
    <text evidence="4">The sequence shown here is derived from an EMBL/GenBank/DDBJ whole genome shotgun (WGS) entry which is preliminary data.</text>
</comment>
<dbReference type="InterPro" id="IPR006162">
    <property type="entry name" value="Ppantetheine_attach_site"/>
</dbReference>
<dbReference type="Proteomes" id="UP001551695">
    <property type="component" value="Unassembled WGS sequence"/>
</dbReference>
<keyword evidence="1" id="KW-0596">Phosphopantetheine</keyword>
<dbReference type="SMART" id="SM00823">
    <property type="entry name" value="PKS_PP"/>
    <property type="match status" value="1"/>
</dbReference>
<dbReference type="SMART" id="SM01294">
    <property type="entry name" value="PKS_PP_betabranch"/>
    <property type="match status" value="1"/>
</dbReference>
<dbReference type="InterPro" id="IPR009081">
    <property type="entry name" value="PP-bd_ACP"/>
</dbReference>
<sequence>MGSGLPDGRDGGSGREQGRRTTLLSAAVAAVADLLGVAPEAVATGVPFSDLGLSSTQLARLTAALEDAMGVEVSLTALYDHPDIEQLVEHLAMP</sequence>
<protein>
    <submittedName>
        <fullName evidence="4">Acyl carrier protein</fullName>
    </submittedName>
</protein>
<keyword evidence="5" id="KW-1185">Reference proteome</keyword>
<dbReference type="PROSITE" id="PS50075">
    <property type="entry name" value="CARRIER"/>
    <property type="match status" value="1"/>
</dbReference>
<dbReference type="InterPro" id="IPR020806">
    <property type="entry name" value="PKS_PP-bd"/>
</dbReference>
<dbReference type="Pfam" id="PF00550">
    <property type="entry name" value="PP-binding"/>
    <property type="match status" value="1"/>
</dbReference>
<gene>
    <name evidence="4" type="ORF">AB0I48_03780</name>
</gene>
<dbReference type="SUPFAM" id="SSF47336">
    <property type="entry name" value="ACP-like"/>
    <property type="match status" value="1"/>
</dbReference>
<dbReference type="PROSITE" id="PS00012">
    <property type="entry name" value="PHOSPHOPANTETHEINE"/>
    <property type="match status" value="1"/>
</dbReference>
<feature type="domain" description="Carrier" evidence="3">
    <location>
        <begin position="18"/>
        <end position="94"/>
    </location>
</feature>
<dbReference type="Gene3D" id="1.10.1200.10">
    <property type="entry name" value="ACP-like"/>
    <property type="match status" value="1"/>
</dbReference>